<accession>A0A9P5MYI7</accession>
<feature type="compositionally biased region" description="Acidic residues" evidence="1">
    <location>
        <begin position="74"/>
        <end position="88"/>
    </location>
</feature>
<name>A0A9P5MYI7_9AGAM</name>
<comment type="caution">
    <text evidence="2">The sequence shown here is derived from an EMBL/GenBank/DDBJ whole genome shotgun (WGS) entry which is preliminary data.</text>
</comment>
<evidence type="ECO:0000256" key="1">
    <source>
        <dbReference type="SAM" id="MobiDB-lite"/>
    </source>
</evidence>
<dbReference type="EMBL" id="WHVB01000006">
    <property type="protein sequence ID" value="KAF8481859.1"/>
    <property type="molecule type" value="Genomic_DNA"/>
</dbReference>
<keyword evidence="3" id="KW-1185">Reference proteome</keyword>
<reference evidence="2" key="2">
    <citation type="journal article" date="2020" name="Nat. Commun.">
        <title>Large-scale genome sequencing of mycorrhizal fungi provides insights into the early evolution of symbiotic traits.</title>
        <authorList>
            <person name="Miyauchi S."/>
            <person name="Kiss E."/>
            <person name="Kuo A."/>
            <person name="Drula E."/>
            <person name="Kohler A."/>
            <person name="Sanchez-Garcia M."/>
            <person name="Morin E."/>
            <person name="Andreopoulos B."/>
            <person name="Barry K.W."/>
            <person name="Bonito G."/>
            <person name="Buee M."/>
            <person name="Carver A."/>
            <person name="Chen C."/>
            <person name="Cichocki N."/>
            <person name="Clum A."/>
            <person name="Culley D."/>
            <person name="Crous P.W."/>
            <person name="Fauchery L."/>
            <person name="Girlanda M."/>
            <person name="Hayes R.D."/>
            <person name="Keri Z."/>
            <person name="LaButti K."/>
            <person name="Lipzen A."/>
            <person name="Lombard V."/>
            <person name="Magnuson J."/>
            <person name="Maillard F."/>
            <person name="Murat C."/>
            <person name="Nolan M."/>
            <person name="Ohm R.A."/>
            <person name="Pangilinan J."/>
            <person name="Pereira M.F."/>
            <person name="Perotto S."/>
            <person name="Peter M."/>
            <person name="Pfister S."/>
            <person name="Riley R."/>
            <person name="Sitrit Y."/>
            <person name="Stielow J.B."/>
            <person name="Szollosi G."/>
            <person name="Zifcakova L."/>
            <person name="Stursova M."/>
            <person name="Spatafora J.W."/>
            <person name="Tedersoo L."/>
            <person name="Vaario L.M."/>
            <person name="Yamada A."/>
            <person name="Yan M."/>
            <person name="Wang P."/>
            <person name="Xu J."/>
            <person name="Bruns T."/>
            <person name="Baldrian P."/>
            <person name="Vilgalys R."/>
            <person name="Dunand C."/>
            <person name="Henrissat B."/>
            <person name="Grigoriev I.V."/>
            <person name="Hibbett D."/>
            <person name="Nagy L.G."/>
            <person name="Martin F.M."/>
        </authorList>
    </citation>
    <scope>NUCLEOTIDE SEQUENCE</scope>
    <source>
        <strain evidence="2">Prilba</strain>
    </source>
</reference>
<dbReference type="OrthoDB" id="2595509at2759"/>
<feature type="region of interest" description="Disordered" evidence="1">
    <location>
        <begin position="57"/>
        <end position="124"/>
    </location>
</feature>
<proteinExistence type="predicted"/>
<gene>
    <name evidence="2" type="ORF">DFH94DRAFT_733455</name>
</gene>
<dbReference type="AlphaFoldDB" id="A0A9P5MYI7"/>
<dbReference type="Proteomes" id="UP000759537">
    <property type="component" value="Unassembled WGS sequence"/>
</dbReference>
<evidence type="ECO:0000313" key="3">
    <source>
        <dbReference type="Proteomes" id="UP000759537"/>
    </source>
</evidence>
<reference evidence="2" key="1">
    <citation type="submission" date="2019-10" db="EMBL/GenBank/DDBJ databases">
        <authorList>
            <consortium name="DOE Joint Genome Institute"/>
            <person name="Kuo A."/>
            <person name="Miyauchi S."/>
            <person name="Kiss E."/>
            <person name="Drula E."/>
            <person name="Kohler A."/>
            <person name="Sanchez-Garcia M."/>
            <person name="Andreopoulos B."/>
            <person name="Barry K.W."/>
            <person name="Bonito G."/>
            <person name="Buee M."/>
            <person name="Carver A."/>
            <person name="Chen C."/>
            <person name="Cichocki N."/>
            <person name="Clum A."/>
            <person name="Culley D."/>
            <person name="Crous P.W."/>
            <person name="Fauchery L."/>
            <person name="Girlanda M."/>
            <person name="Hayes R."/>
            <person name="Keri Z."/>
            <person name="LaButti K."/>
            <person name="Lipzen A."/>
            <person name="Lombard V."/>
            <person name="Magnuson J."/>
            <person name="Maillard F."/>
            <person name="Morin E."/>
            <person name="Murat C."/>
            <person name="Nolan M."/>
            <person name="Ohm R."/>
            <person name="Pangilinan J."/>
            <person name="Pereira M."/>
            <person name="Perotto S."/>
            <person name="Peter M."/>
            <person name="Riley R."/>
            <person name="Sitrit Y."/>
            <person name="Stielow B."/>
            <person name="Szollosi G."/>
            <person name="Zifcakova L."/>
            <person name="Stursova M."/>
            <person name="Spatafora J.W."/>
            <person name="Tedersoo L."/>
            <person name="Vaario L.-M."/>
            <person name="Yamada A."/>
            <person name="Yan M."/>
            <person name="Wang P."/>
            <person name="Xu J."/>
            <person name="Bruns T."/>
            <person name="Baldrian P."/>
            <person name="Vilgalys R."/>
            <person name="Henrissat B."/>
            <person name="Grigoriev I.V."/>
            <person name="Hibbett D."/>
            <person name="Nagy L.G."/>
            <person name="Martin F.M."/>
        </authorList>
    </citation>
    <scope>NUCLEOTIDE SEQUENCE</scope>
    <source>
        <strain evidence="2">Prilba</strain>
    </source>
</reference>
<protein>
    <submittedName>
        <fullName evidence="2">Uncharacterized protein</fullName>
    </submittedName>
</protein>
<evidence type="ECO:0000313" key="2">
    <source>
        <dbReference type="EMBL" id="KAF8481859.1"/>
    </source>
</evidence>
<sequence>MALRRRIGISTATTEAARRQLMQPVPCWEKVWVVPEKAAPGSTLKVLKWVKTDKVQQFSDDEGDVNEPLAPLPDEPEVVEGDEDVEQEDPTHSAPPEPISRDMSEPMILPKDSELPSKVCSPKPHPLSISFAPDLAPEQADDGLSGALQGLEDELAAQVDVTDPLVPTDLVDLDLSQLGPDGTAFGDAADLTQLQSADSILGGDMVLDTSIPDDPFVMEPS</sequence>
<organism evidence="2 3">
    <name type="scientific">Russula ochroleuca</name>
    <dbReference type="NCBI Taxonomy" id="152965"/>
    <lineage>
        <taxon>Eukaryota</taxon>
        <taxon>Fungi</taxon>
        <taxon>Dikarya</taxon>
        <taxon>Basidiomycota</taxon>
        <taxon>Agaricomycotina</taxon>
        <taxon>Agaricomycetes</taxon>
        <taxon>Russulales</taxon>
        <taxon>Russulaceae</taxon>
        <taxon>Russula</taxon>
    </lineage>
</organism>